<dbReference type="PANTHER" id="PTHR34477:SF5">
    <property type="entry name" value="BSL5627 PROTEIN"/>
    <property type="match status" value="1"/>
</dbReference>
<name>A0A975FVY3_9CAUL</name>
<dbReference type="SUPFAM" id="SSF82771">
    <property type="entry name" value="GIY-YIG endonuclease"/>
    <property type="match status" value="1"/>
</dbReference>
<dbReference type="CDD" id="cd10448">
    <property type="entry name" value="GIY-YIG_unchar_3"/>
    <property type="match status" value="1"/>
</dbReference>
<dbReference type="Proteomes" id="UP000676409">
    <property type="component" value="Chromosome"/>
</dbReference>
<dbReference type="InterPro" id="IPR035901">
    <property type="entry name" value="GIY-YIG_endonuc_sf"/>
</dbReference>
<dbReference type="Pfam" id="PF01541">
    <property type="entry name" value="GIY-YIG"/>
    <property type="match status" value="1"/>
</dbReference>
<dbReference type="InterPro" id="IPR000305">
    <property type="entry name" value="GIY-YIG_endonuc"/>
</dbReference>
<evidence type="ECO:0000259" key="2">
    <source>
        <dbReference type="PROSITE" id="PS50164"/>
    </source>
</evidence>
<accession>A0A975FVY3</accession>
<dbReference type="PROSITE" id="PS50164">
    <property type="entry name" value="GIY_YIG"/>
    <property type="match status" value="1"/>
</dbReference>
<proteinExistence type="inferred from homology"/>
<evidence type="ECO:0000256" key="1">
    <source>
        <dbReference type="ARBA" id="ARBA00007435"/>
    </source>
</evidence>
<dbReference type="KEGG" id="caul:KCG34_14855"/>
<feature type="domain" description="GIY-YIG" evidence="2">
    <location>
        <begin position="1"/>
        <end position="77"/>
    </location>
</feature>
<evidence type="ECO:0000313" key="3">
    <source>
        <dbReference type="EMBL" id="QUD86375.1"/>
    </source>
</evidence>
<keyword evidence="4" id="KW-1185">Reference proteome</keyword>
<dbReference type="InterPro" id="IPR050190">
    <property type="entry name" value="UPF0213_domain"/>
</dbReference>
<sequence length="90" mass="10909">MAFFTCLLSSGRNKTLYCGHTDDLTSRIWEHREKLFKGFTADYGVDRLVWYEVHDTREAAFVRECQIKKWNRSWKVRMIETGNPKWRDLY</sequence>
<reference evidence="3" key="1">
    <citation type="submission" date="2021-04" db="EMBL/GenBank/DDBJ databases">
        <title>The complete genome sequence of Caulobacter sp. S6.</title>
        <authorList>
            <person name="Tang Y."/>
            <person name="Ouyang W."/>
            <person name="Liu Q."/>
            <person name="Huang B."/>
            <person name="Guo Z."/>
            <person name="Lei P."/>
        </authorList>
    </citation>
    <scope>NUCLEOTIDE SEQUENCE</scope>
    <source>
        <strain evidence="3">S6</strain>
    </source>
</reference>
<dbReference type="Gene3D" id="3.40.1440.10">
    <property type="entry name" value="GIY-YIG endonuclease"/>
    <property type="match status" value="1"/>
</dbReference>
<dbReference type="AlphaFoldDB" id="A0A975FVY3"/>
<evidence type="ECO:0000313" key="4">
    <source>
        <dbReference type="Proteomes" id="UP000676409"/>
    </source>
</evidence>
<comment type="similarity">
    <text evidence="1">Belongs to the UPF0213 family.</text>
</comment>
<organism evidence="3 4">
    <name type="scientific">Phenylobacterium montanum</name>
    <dbReference type="NCBI Taxonomy" id="2823693"/>
    <lineage>
        <taxon>Bacteria</taxon>
        <taxon>Pseudomonadati</taxon>
        <taxon>Pseudomonadota</taxon>
        <taxon>Alphaproteobacteria</taxon>
        <taxon>Caulobacterales</taxon>
        <taxon>Caulobacteraceae</taxon>
        <taxon>Phenylobacterium</taxon>
    </lineage>
</organism>
<dbReference type="EMBL" id="CP073078">
    <property type="protein sequence ID" value="QUD86375.1"/>
    <property type="molecule type" value="Genomic_DNA"/>
</dbReference>
<gene>
    <name evidence="3" type="ORF">KCG34_14855</name>
</gene>
<protein>
    <submittedName>
        <fullName evidence="3">GIY-YIG nuclease family protein</fullName>
    </submittedName>
</protein>
<dbReference type="PANTHER" id="PTHR34477">
    <property type="entry name" value="UPF0213 PROTEIN YHBQ"/>
    <property type="match status" value="1"/>
</dbReference>
<dbReference type="RefSeq" id="WP_211936427.1">
    <property type="nucleotide sequence ID" value="NZ_CP073078.1"/>
</dbReference>